<dbReference type="InterPro" id="IPR008927">
    <property type="entry name" value="6-PGluconate_DH-like_C_sf"/>
</dbReference>
<dbReference type="SUPFAM" id="SSF51735">
    <property type="entry name" value="NAD(P)-binding Rossmann-fold domains"/>
    <property type="match status" value="1"/>
</dbReference>
<dbReference type="OrthoDB" id="271711at2"/>
<dbReference type="Pfam" id="PF08125">
    <property type="entry name" value="Mannitol_dh_C"/>
    <property type="match status" value="1"/>
</dbReference>
<dbReference type="InterPro" id="IPR013118">
    <property type="entry name" value="Mannitol_DH_C"/>
</dbReference>
<evidence type="ECO:0000259" key="3">
    <source>
        <dbReference type="Pfam" id="PF08125"/>
    </source>
</evidence>
<dbReference type="PRINTS" id="PR00084">
    <property type="entry name" value="MTLDHDRGNASE"/>
</dbReference>
<dbReference type="Gene3D" id="3.40.50.720">
    <property type="entry name" value="NAD(P)-binding Rossmann-like Domain"/>
    <property type="match status" value="1"/>
</dbReference>
<sequence>MNINQENVSEILEKNSTINTFSKPQLCSKILHFGVGGFHRAHQAVYTAEAMDHSKDYSWGITGVGILASDKTMADILKAQDYNYSLMIKPYKEKSSLSIVNTISNYIHAYNNYEDLRKASKNNDLAIISMTVTEGGYNIDPNTGKFDWNNDNIKFDIENFNTPKTIFGFLALCLRERKLNNQAGVTLLSCDNVQHNGRVLEYTLLEFLSKQDQNLKNWVKEKCSFPNSMVDRITPKTADEDKKTISQDFGIEDQWPVVCEPFTQWVVEDKFVTGRPRWEDVGAQFVKDVSPYEKMKLRLLNSSHQALAYIGYLHGYRYVHESAQDETIQKFLLNYMKNEVEVTLDSVPGIDLDEYQKSVIDRFANPNIADTLQRICEFTSDRIPVFNLPIIHEQLNQSKTLKLSALIVASWRVYLEGFDERGEKIDVVDNKKDFLLDFIAKNDNPLDFIKIKEIFHDIASDEKFVGDYLKAFEAIKQEGALGAIAKIL</sequence>
<dbReference type="Proteomes" id="UP000681131">
    <property type="component" value="Chromosome"/>
</dbReference>
<evidence type="ECO:0000259" key="2">
    <source>
        <dbReference type="Pfam" id="PF01232"/>
    </source>
</evidence>
<dbReference type="EMBL" id="CP021781">
    <property type="protein sequence ID" value="AXA33103.1"/>
    <property type="molecule type" value="Genomic_DNA"/>
</dbReference>
<gene>
    <name evidence="4" type="ORF">CDH04_01130</name>
    <name evidence="5" type="ORF">FZC43_01130</name>
</gene>
<dbReference type="InterPro" id="IPR000669">
    <property type="entry name" value="Mannitol_DH"/>
</dbReference>
<accession>A0A2Z4XXF3</accession>
<evidence type="ECO:0000313" key="6">
    <source>
        <dbReference type="Proteomes" id="UP000251120"/>
    </source>
</evidence>
<dbReference type="RefSeq" id="WP_112869277.1">
    <property type="nucleotide sequence ID" value="NZ_CP021781.1"/>
</dbReference>
<proteinExistence type="predicted"/>
<dbReference type="GO" id="GO:0046029">
    <property type="term" value="F:mannitol dehydrogenase activity"/>
    <property type="evidence" value="ECO:0007669"/>
    <property type="project" value="TreeGrafter"/>
</dbReference>
<dbReference type="SUPFAM" id="SSF48179">
    <property type="entry name" value="6-phosphogluconate dehydrogenase C-terminal domain-like"/>
    <property type="match status" value="1"/>
</dbReference>
<dbReference type="PANTHER" id="PTHR43362">
    <property type="entry name" value="MANNITOL DEHYDROGENASE DSF1-RELATED"/>
    <property type="match status" value="1"/>
</dbReference>
<dbReference type="InterPro" id="IPR013131">
    <property type="entry name" value="Mannitol_DH_N"/>
</dbReference>
<feature type="domain" description="Mannitol dehydrogenase C-terminal" evidence="3">
    <location>
        <begin position="288"/>
        <end position="475"/>
    </location>
</feature>
<reference evidence="5 7" key="2">
    <citation type="submission" date="2019-08" db="EMBL/GenBank/DDBJ databases">
        <title>Complete genome sequences of Francisella adeliensis (FSC1325 and FSC1326).</title>
        <authorList>
            <person name="Ohrman C."/>
            <person name="Uneklint I."/>
            <person name="Vallesi A."/>
            <person name="Karlsson L."/>
            <person name="Sjodin A."/>
        </authorList>
    </citation>
    <scope>NUCLEOTIDE SEQUENCE [LARGE SCALE GENOMIC DNA]</scope>
    <source>
        <strain evidence="5 7">FSC1325</strain>
    </source>
</reference>
<name>A0A2Z4XXF3_9GAMM</name>
<dbReference type="InterPro" id="IPR013328">
    <property type="entry name" value="6PGD_dom2"/>
</dbReference>
<organism evidence="4 6">
    <name type="scientific">Francisella adeliensis</name>
    <dbReference type="NCBI Taxonomy" id="2007306"/>
    <lineage>
        <taxon>Bacteria</taxon>
        <taxon>Pseudomonadati</taxon>
        <taxon>Pseudomonadota</taxon>
        <taxon>Gammaproteobacteria</taxon>
        <taxon>Thiotrichales</taxon>
        <taxon>Francisellaceae</taxon>
        <taxon>Francisella</taxon>
    </lineage>
</organism>
<keyword evidence="7" id="KW-1185">Reference proteome</keyword>
<dbReference type="KEGG" id="fad:CDH04_01130"/>
<protein>
    <submittedName>
        <fullName evidence="5">Mannitol dehydrogenase family protein</fullName>
    </submittedName>
</protein>
<dbReference type="EMBL" id="CP043424">
    <property type="protein sequence ID" value="QIW11333.1"/>
    <property type="molecule type" value="Genomic_DNA"/>
</dbReference>
<feature type="domain" description="Mannitol dehydrogenase N-terminal" evidence="2">
    <location>
        <begin position="29"/>
        <end position="279"/>
    </location>
</feature>
<dbReference type="InterPro" id="IPR036291">
    <property type="entry name" value="NAD(P)-bd_dom_sf"/>
</dbReference>
<dbReference type="Pfam" id="PF01232">
    <property type="entry name" value="Mannitol_dh"/>
    <property type="match status" value="1"/>
</dbReference>
<reference evidence="4 6" key="1">
    <citation type="submission" date="2017-06" db="EMBL/GenBank/DDBJ databases">
        <title>Complete genome of Francisella adeliensis.</title>
        <authorList>
            <person name="Vallesi A."/>
            <person name="Sjodin A."/>
        </authorList>
    </citation>
    <scope>NUCLEOTIDE SEQUENCE [LARGE SCALE GENOMIC DNA]</scope>
    <source>
        <strain evidence="4 6">FDC440</strain>
    </source>
</reference>
<evidence type="ECO:0000313" key="7">
    <source>
        <dbReference type="Proteomes" id="UP000681131"/>
    </source>
</evidence>
<evidence type="ECO:0000256" key="1">
    <source>
        <dbReference type="ARBA" id="ARBA00023002"/>
    </source>
</evidence>
<dbReference type="Gene3D" id="1.10.1040.10">
    <property type="entry name" value="N-(1-d-carboxylethyl)-l-norvaline Dehydrogenase, domain 2"/>
    <property type="match status" value="1"/>
</dbReference>
<dbReference type="InterPro" id="IPR050988">
    <property type="entry name" value="Mannitol_DH/Oxidoreductase"/>
</dbReference>
<evidence type="ECO:0000313" key="5">
    <source>
        <dbReference type="EMBL" id="QIW11333.1"/>
    </source>
</evidence>
<dbReference type="AlphaFoldDB" id="A0A2Z4XXF3"/>
<evidence type="ECO:0000313" key="4">
    <source>
        <dbReference type="EMBL" id="AXA33103.1"/>
    </source>
</evidence>
<dbReference type="PANTHER" id="PTHR43362:SF1">
    <property type="entry name" value="MANNITOL DEHYDROGENASE 2-RELATED"/>
    <property type="match status" value="1"/>
</dbReference>
<dbReference type="Proteomes" id="UP000251120">
    <property type="component" value="Chromosome"/>
</dbReference>
<keyword evidence="1" id="KW-0560">Oxidoreductase</keyword>